<dbReference type="Pfam" id="PF00847">
    <property type="entry name" value="AP2"/>
    <property type="match status" value="1"/>
</dbReference>
<evidence type="ECO:0000259" key="8">
    <source>
        <dbReference type="PROSITE" id="PS51032"/>
    </source>
</evidence>
<evidence type="ECO:0000256" key="6">
    <source>
        <dbReference type="ARBA" id="ARBA00023242"/>
    </source>
</evidence>
<dbReference type="FunFam" id="3.30.730.10:FF:000001">
    <property type="entry name" value="Ethylene-responsive transcription factor 2"/>
    <property type="match status" value="1"/>
</dbReference>
<dbReference type="Gramene" id="NC7G0292180.1">
    <property type="protein sequence ID" value="NC7G0292180.1:cds"/>
    <property type="gene ID" value="NC7G0292180"/>
</dbReference>
<evidence type="ECO:0000256" key="5">
    <source>
        <dbReference type="ARBA" id="ARBA00023163"/>
    </source>
</evidence>
<dbReference type="SUPFAM" id="SSF54171">
    <property type="entry name" value="DNA-binding domain"/>
    <property type="match status" value="1"/>
</dbReference>
<keyword evidence="2" id="KW-0805">Transcription regulation</keyword>
<evidence type="ECO:0000256" key="2">
    <source>
        <dbReference type="ARBA" id="ARBA00023015"/>
    </source>
</evidence>
<dbReference type="GO" id="GO:0005634">
    <property type="term" value="C:nucleus"/>
    <property type="evidence" value="ECO:0007669"/>
    <property type="project" value="UniProtKB-SubCell"/>
</dbReference>
<evidence type="ECO:0000256" key="1">
    <source>
        <dbReference type="ARBA" id="ARBA00004123"/>
    </source>
</evidence>
<feature type="domain" description="AP2/ERF" evidence="8">
    <location>
        <begin position="12"/>
        <end position="71"/>
    </location>
</feature>
<dbReference type="PROSITE" id="PS51032">
    <property type="entry name" value="AP2_ERF"/>
    <property type="match status" value="1"/>
</dbReference>
<dbReference type="SMART" id="SM00380">
    <property type="entry name" value="AP2"/>
    <property type="match status" value="1"/>
</dbReference>
<comment type="subcellular location">
    <subcellularLocation>
        <location evidence="1">Nucleus</location>
    </subcellularLocation>
</comment>
<dbReference type="GO" id="GO:0003700">
    <property type="term" value="F:DNA-binding transcription factor activity"/>
    <property type="evidence" value="ECO:0007669"/>
    <property type="project" value="InterPro"/>
</dbReference>
<organism evidence="9">
    <name type="scientific">Nymphaea colorata</name>
    <name type="common">pocket water lily</name>
    <dbReference type="NCBI Taxonomy" id="210225"/>
    <lineage>
        <taxon>Eukaryota</taxon>
        <taxon>Viridiplantae</taxon>
        <taxon>Streptophyta</taxon>
        <taxon>Embryophyta</taxon>
        <taxon>Tracheophyta</taxon>
        <taxon>Spermatophyta</taxon>
        <taxon>Magnoliopsida</taxon>
        <taxon>Nymphaeales</taxon>
        <taxon>Nymphaeaceae</taxon>
        <taxon>Nymphaea</taxon>
    </lineage>
</organism>
<evidence type="ECO:0000256" key="3">
    <source>
        <dbReference type="ARBA" id="ARBA00023125"/>
    </source>
</evidence>
<evidence type="ECO:0000256" key="7">
    <source>
        <dbReference type="ARBA" id="ARBA00024343"/>
    </source>
</evidence>
<dbReference type="GO" id="GO:0003677">
    <property type="term" value="F:DNA binding"/>
    <property type="evidence" value="ECO:0007669"/>
    <property type="project" value="UniProtKB-KW"/>
</dbReference>
<dbReference type="InterPro" id="IPR036955">
    <property type="entry name" value="AP2/ERF_dom_sf"/>
</dbReference>
<accession>A0A5K1EU28</accession>
<dbReference type="Gene3D" id="3.30.730.10">
    <property type="entry name" value="AP2/ERF domain"/>
    <property type="match status" value="1"/>
</dbReference>
<dbReference type="PANTHER" id="PTHR31985:SF45">
    <property type="entry name" value="ETHYLENE-RESPONSIVE TRANSCRIPTION FACTOR ERF020"/>
    <property type="match status" value="1"/>
</dbReference>
<dbReference type="InterPro" id="IPR016177">
    <property type="entry name" value="DNA-bd_dom_sf"/>
</dbReference>
<proteinExistence type="inferred from homology"/>
<evidence type="ECO:0000313" key="9">
    <source>
        <dbReference type="EMBL" id="VVW54507.1"/>
    </source>
</evidence>
<dbReference type="CDD" id="cd00018">
    <property type="entry name" value="AP2"/>
    <property type="match status" value="1"/>
</dbReference>
<dbReference type="InterPro" id="IPR051032">
    <property type="entry name" value="AP2/ERF_TF_ERF_subfamily"/>
</dbReference>
<dbReference type="PRINTS" id="PR00367">
    <property type="entry name" value="ETHRSPELEMNT"/>
</dbReference>
<dbReference type="OrthoDB" id="1849108at2759"/>
<evidence type="ECO:0000256" key="4">
    <source>
        <dbReference type="ARBA" id="ARBA00023159"/>
    </source>
</evidence>
<dbReference type="EMBL" id="LR721785">
    <property type="protein sequence ID" value="VVW54507.1"/>
    <property type="molecule type" value="Genomic_DNA"/>
</dbReference>
<protein>
    <recommendedName>
        <fullName evidence="8">AP2/ERF domain-containing protein</fullName>
    </recommendedName>
</protein>
<dbReference type="PANTHER" id="PTHR31985">
    <property type="entry name" value="ETHYLENE-RESPONSIVE TRANSCRIPTION FACTOR ERF042-RELATED"/>
    <property type="match status" value="1"/>
</dbReference>
<gene>
    <name evidence="9" type="ORF">NYM_LOCUS23962</name>
</gene>
<reference evidence="9" key="1">
    <citation type="submission" date="2019-09" db="EMBL/GenBank/DDBJ databases">
        <authorList>
            <person name="Zhang L."/>
        </authorList>
    </citation>
    <scope>NUCLEOTIDE SEQUENCE</scope>
</reference>
<dbReference type="InterPro" id="IPR001471">
    <property type="entry name" value="AP2/ERF_dom"/>
</dbReference>
<keyword evidence="5" id="KW-0804">Transcription</keyword>
<keyword evidence="6" id="KW-0539">Nucleus</keyword>
<dbReference type="AlphaFoldDB" id="A0A5K1EU28"/>
<dbReference type="OMA" id="HEINMSP"/>
<comment type="similarity">
    <text evidence="7">Belongs to the AP2/ERF transcription factor family. ERF subfamily.</text>
</comment>
<keyword evidence="3" id="KW-0238">DNA-binding</keyword>
<name>A0A5K1EU28_9MAGN</name>
<sequence length="154" mass="17080">MQRSEGVIARNPYRGVRRRKWGKWVSEIRLPGSRDRLWLGSYSTPEAAAVAHDTAVFCLRGPSAVSTLNFPCNVSPYLRLDMSPKSVRKAAAEAGMAADKQLAPPKMQQEIAMGAVQEGHKGEIWGEDHLFSRGQVQSEEELSISVDDMEILLL</sequence>
<keyword evidence="4" id="KW-0010">Activator</keyword>